<comment type="subcellular location">
    <subcellularLocation>
        <location evidence="1">Membrane</location>
    </subcellularLocation>
</comment>
<keyword evidence="3 5" id="KW-1133">Transmembrane helix</keyword>
<dbReference type="InterPro" id="IPR001129">
    <property type="entry name" value="Membr-assoc_MAPEG"/>
</dbReference>
<protein>
    <submittedName>
        <fullName evidence="6">Putative MAPEG superfamily protein</fullName>
    </submittedName>
</protein>
<comment type="caution">
    <text evidence="6">The sequence shown here is derived from an EMBL/GenBank/DDBJ whole genome shotgun (WGS) entry which is preliminary data.</text>
</comment>
<dbReference type="EMBL" id="JACHLN010000002">
    <property type="protein sequence ID" value="MBB4838926.1"/>
    <property type="molecule type" value="Genomic_DNA"/>
</dbReference>
<dbReference type="PANTHER" id="PTHR35371:SF1">
    <property type="entry name" value="BLR7753 PROTEIN"/>
    <property type="match status" value="1"/>
</dbReference>
<reference evidence="6 7" key="1">
    <citation type="submission" date="2020-08" db="EMBL/GenBank/DDBJ databases">
        <title>Functional genomics of gut bacteria from endangered species of beetles.</title>
        <authorList>
            <person name="Carlos-Shanley C."/>
        </authorList>
    </citation>
    <scope>NUCLEOTIDE SEQUENCE [LARGE SCALE GENOMIC DNA]</scope>
    <source>
        <strain evidence="6 7">S00224</strain>
    </source>
</reference>
<keyword evidence="7" id="KW-1185">Reference proteome</keyword>
<dbReference type="Pfam" id="PF01124">
    <property type="entry name" value="MAPEG"/>
    <property type="match status" value="1"/>
</dbReference>
<evidence type="ECO:0000256" key="3">
    <source>
        <dbReference type="ARBA" id="ARBA00022989"/>
    </source>
</evidence>
<dbReference type="AlphaFoldDB" id="A0A7W7K1F1"/>
<dbReference type="PANTHER" id="PTHR35371">
    <property type="entry name" value="INNER MEMBRANE PROTEIN"/>
    <property type="match status" value="1"/>
</dbReference>
<organism evidence="6 7">
    <name type="scientific">Sphingomonas kyeonggiensis</name>
    <dbReference type="NCBI Taxonomy" id="1268553"/>
    <lineage>
        <taxon>Bacteria</taxon>
        <taxon>Pseudomonadati</taxon>
        <taxon>Pseudomonadota</taxon>
        <taxon>Alphaproteobacteria</taxon>
        <taxon>Sphingomonadales</taxon>
        <taxon>Sphingomonadaceae</taxon>
        <taxon>Sphingomonas</taxon>
    </lineage>
</organism>
<dbReference type="GO" id="GO:0016020">
    <property type="term" value="C:membrane"/>
    <property type="evidence" value="ECO:0007669"/>
    <property type="project" value="UniProtKB-SubCell"/>
</dbReference>
<dbReference type="InterPro" id="IPR023352">
    <property type="entry name" value="MAPEG-like_dom_sf"/>
</dbReference>
<evidence type="ECO:0000313" key="6">
    <source>
        <dbReference type="EMBL" id="MBB4838926.1"/>
    </source>
</evidence>
<evidence type="ECO:0000256" key="5">
    <source>
        <dbReference type="SAM" id="Phobius"/>
    </source>
</evidence>
<accession>A0A7W7K1F1</accession>
<dbReference type="Proteomes" id="UP000575241">
    <property type="component" value="Unassembled WGS sequence"/>
</dbReference>
<proteinExistence type="predicted"/>
<gene>
    <name evidence="6" type="ORF">HNP52_001995</name>
</gene>
<evidence type="ECO:0000256" key="2">
    <source>
        <dbReference type="ARBA" id="ARBA00022692"/>
    </source>
</evidence>
<keyword evidence="4 5" id="KW-0472">Membrane</keyword>
<evidence type="ECO:0000313" key="7">
    <source>
        <dbReference type="Proteomes" id="UP000575241"/>
    </source>
</evidence>
<sequence>MMRLEMTVLVWSCLLALVHIFGAAQVKTRQYGTKWNMGARDEELPPPAPIVGRMSRAQANFFETFPLAIIAVVALSITGTQTFWTQLGALLWLGGRIVYLPLYAAGVPVLRTIVFLASLAGILMMLWPSLALGIGANTLLG</sequence>
<feature type="transmembrane region" description="Helical" evidence="5">
    <location>
        <begin position="113"/>
        <end position="140"/>
    </location>
</feature>
<evidence type="ECO:0000256" key="1">
    <source>
        <dbReference type="ARBA" id="ARBA00004370"/>
    </source>
</evidence>
<dbReference type="SUPFAM" id="SSF161084">
    <property type="entry name" value="MAPEG domain-like"/>
    <property type="match status" value="1"/>
</dbReference>
<feature type="transmembrane region" description="Helical" evidence="5">
    <location>
        <begin position="59"/>
        <end position="77"/>
    </location>
</feature>
<name>A0A7W7K1F1_9SPHN</name>
<evidence type="ECO:0000256" key="4">
    <source>
        <dbReference type="ARBA" id="ARBA00023136"/>
    </source>
</evidence>
<keyword evidence="2 5" id="KW-0812">Transmembrane</keyword>
<dbReference type="Gene3D" id="1.20.120.550">
    <property type="entry name" value="Membrane associated eicosanoid/glutathione metabolism-like domain"/>
    <property type="match status" value="1"/>
</dbReference>
<feature type="transmembrane region" description="Helical" evidence="5">
    <location>
        <begin position="89"/>
        <end position="107"/>
    </location>
</feature>